<gene>
    <name evidence="4" type="ORF">FVE85_4529</name>
</gene>
<evidence type="ECO:0000256" key="1">
    <source>
        <dbReference type="SAM" id="Coils"/>
    </source>
</evidence>
<dbReference type="Proteomes" id="UP000324585">
    <property type="component" value="Unassembled WGS sequence"/>
</dbReference>
<evidence type="ECO:0000313" key="5">
    <source>
        <dbReference type="Proteomes" id="UP000324585"/>
    </source>
</evidence>
<dbReference type="PROSITE" id="PS50217">
    <property type="entry name" value="BZIP"/>
    <property type="match status" value="1"/>
</dbReference>
<dbReference type="Pfam" id="PF00170">
    <property type="entry name" value="bZIP_1"/>
    <property type="match status" value="1"/>
</dbReference>
<protein>
    <recommendedName>
        <fullName evidence="3">BZIP domain-containing protein</fullName>
    </recommendedName>
</protein>
<dbReference type="AlphaFoldDB" id="A0A5J4YJ82"/>
<dbReference type="InterPro" id="IPR046347">
    <property type="entry name" value="bZIP_sf"/>
</dbReference>
<dbReference type="CDD" id="cd14809">
    <property type="entry name" value="bZIP_AUREO-like"/>
    <property type="match status" value="1"/>
</dbReference>
<feature type="coiled-coil region" evidence="1">
    <location>
        <begin position="141"/>
        <end position="168"/>
    </location>
</feature>
<evidence type="ECO:0000259" key="3">
    <source>
        <dbReference type="PROSITE" id="PS50217"/>
    </source>
</evidence>
<dbReference type="SMART" id="SM00338">
    <property type="entry name" value="BRLZ"/>
    <property type="match status" value="1"/>
</dbReference>
<keyword evidence="5" id="KW-1185">Reference proteome</keyword>
<feature type="region of interest" description="Disordered" evidence="2">
    <location>
        <begin position="37"/>
        <end position="59"/>
    </location>
</feature>
<dbReference type="Gene3D" id="1.20.5.170">
    <property type="match status" value="1"/>
</dbReference>
<name>A0A5J4YJ82_PORPP</name>
<dbReference type="SUPFAM" id="SSF57959">
    <property type="entry name" value="Leucine zipper domain"/>
    <property type="match status" value="1"/>
</dbReference>
<accession>A0A5J4YJ82</accession>
<sequence>MSEEVFVADWDAMLFEAKNSAPTRLEAQPERSPCEFFAAPPKPTKGAWQPSAPKQRPELGLLLPPVTHSATVNPDVVQEELDQLKGLLGLDSQASDSFASEVKKEREMPSEVGSYITKSMGTSSSSISRTERNRLAARRCRQRKKELLSELAERYSSLQQENRRLRRMLMGVLAGSIDRSAVPAMMSEDLPEEEDEVVDAARRAATGLRYDLPYE</sequence>
<dbReference type="GO" id="GO:0003700">
    <property type="term" value="F:DNA-binding transcription factor activity"/>
    <property type="evidence" value="ECO:0007669"/>
    <property type="project" value="InterPro"/>
</dbReference>
<organism evidence="4 5">
    <name type="scientific">Porphyridium purpureum</name>
    <name type="common">Red alga</name>
    <name type="synonym">Porphyridium cruentum</name>
    <dbReference type="NCBI Taxonomy" id="35688"/>
    <lineage>
        <taxon>Eukaryota</taxon>
        <taxon>Rhodophyta</taxon>
        <taxon>Bangiophyceae</taxon>
        <taxon>Porphyridiales</taxon>
        <taxon>Porphyridiaceae</taxon>
        <taxon>Porphyridium</taxon>
    </lineage>
</organism>
<proteinExistence type="predicted"/>
<dbReference type="InterPro" id="IPR004827">
    <property type="entry name" value="bZIP"/>
</dbReference>
<dbReference type="EMBL" id="VRMN01000016">
    <property type="protein sequence ID" value="KAA8491112.1"/>
    <property type="molecule type" value="Genomic_DNA"/>
</dbReference>
<comment type="caution">
    <text evidence="4">The sequence shown here is derived from an EMBL/GenBank/DDBJ whole genome shotgun (WGS) entry which is preliminary data.</text>
</comment>
<keyword evidence="1" id="KW-0175">Coiled coil</keyword>
<evidence type="ECO:0000313" key="4">
    <source>
        <dbReference type="EMBL" id="KAA8491112.1"/>
    </source>
</evidence>
<evidence type="ECO:0000256" key="2">
    <source>
        <dbReference type="SAM" id="MobiDB-lite"/>
    </source>
</evidence>
<reference evidence="5" key="1">
    <citation type="journal article" date="2019" name="Nat. Commun.">
        <title>Expansion of phycobilisome linker gene families in mesophilic red algae.</title>
        <authorList>
            <person name="Lee J."/>
            <person name="Kim D."/>
            <person name="Bhattacharya D."/>
            <person name="Yoon H.S."/>
        </authorList>
    </citation>
    <scope>NUCLEOTIDE SEQUENCE [LARGE SCALE GENOMIC DNA]</scope>
    <source>
        <strain evidence="5">CCMP 1328</strain>
    </source>
</reference>
<dbReference type="PROSITE" id="PS00036">
    <property type="entry name" value="BZIP_BASIC"/>
    <property type="match status" value="1"/>
</dbReference>
<feature type="domain" description="BZIP" evidence="3">
    <location>
        <begin position="129"/>
        <end position="169"/>
    </location>
</feature>